<dbReference type="Gene3D" id="1.20.120.1870">
    <property type="entry name" value="Fic/DOC protein, Fido domain"/>
    <property type="match status" value="1"/>
</dbReference>
<dbReference type="AlphaFoldDB" id="A0A5B3FS35"/>
<reference evidence="2 3" key="1">
    <citation type="journal article" date="2019" name="Nat. Med.">
        <title>A library of human gut bacterial isolates paired with longitudinal multiomics data enables mechanistic microbiome research.</title>
        <authorList>
            <person name="Poyet M."/>
            <person name="Groussin M."/>
            <person name="Gibbons S.M."/>
            <person name="Avila-Pacheco J."/>
            <person name="Jiang X."/>
            <person name="Kearney S.M."/>
            <person name="Perrotta A.R."/>
            <person name="Berdy B."/>
            <person name="Zhao S."/>
            <person name="Lieberman T.D."/>
            <person name="Swanson P.K."/>
            <person name="Smith M."/>
            <person name="Roesemann S."/>
            <person name="Alexander J.E."/>
            <person name="Rich S.A."/>
            <person name="Livny J."/>
            <person name="Vlamakis H."/>
            <person name="Clish C."/>
            <person name="Bullock K."/>
            <person name="Deik A."/>
            <person name="Scott J."/>
            <person name="Pierce K.A."/>
            <person name="Xavier R.J."/>
            <person name="Alm E.J."/>
        </authorList>
    </citation>
    <scope>NUCLEOTIDE SEQUENCE [LARGE SCALE GENOMIC DNA]</scope>
    <source>
        <strain evidence="2 3">BIOML-A2</strain>
    </source>
</reference>
<evidence type="ECO:0000313" key="3">
    <source>
        <dbReference type="Proteomes" id="UP000323567"/>
    </source>
</evidence>
<dbReference type="RefSeq" id="WP_149887941.1">
    <property type="nucleotide sequence ID" value="NZ_CATXTW010000053.1"/>
</dbReference>
<evidence type="ECO:0000259" key="1">
    <source>
        <dbReference type="PROSITE" id="PS51459"/>
    </source>
</evidence>
<dbReference type="InterPro" id="IPR003812">
    <property type="entry name" value="Fido"/>
</dbReference>
<dbReference type="PANTHER" id="PTHR35810:SF1">
    <property type="entry name" value="CYTOPLASMIC PROTEIN"/>
    <property type="match status" value="1"/>
</dbReference>
<dbReference type="Proteomes" id="UP000323567">
    <property type="component" value="Unassembled WGS sequence"/>
</dbReference>
<gene>
    <name evidence="2" type="ORF">F2Y13_15510</name>
</gene>
<organism evidence="2 3">
    <name type="scientific">Alistipes shahii</name>
    <dbReference type="NCBI Taxonomy" id="328814"/>
    <lineage>
        <taxon>Bacteria</taxon>
        <taxon>Pseudomonadati</taxon>
        <taxon>Bacteroidota</taxon>
        <taxon>Bacteroidia</taxon>
        <taxon>Bacteroidales</taxon>
        <taxon>Rikenellaceae</taxon>
        <taxon>Alistipes</taxon>
    </lineage>
</organism>
<comment type="caution">
    <text evidence="2">The sequence shown here is derived from an EMBL/GenBank/DDBJ whole genome shotgun (WGS) entry which is preliminary data.</text>
</comment>
<dbReference type="PROSITE" id="PS51459">
    <property type="entry name" value="FIDO"/>
    <property type="match status" value="1"/>
</dbReference>
<proteinExistence type="predicted"/>
<dbReference type="EMBL" id="VVXK01000043">
    <property type="protein sequence ID" value="KAA2364325.1"/>
    <property type="molecule type" value="Genomic_DNA"/>
</dbReference>
<dbReference type="Pfam" id="PF02661">
    <property type="entry name" value="Fic"/>
    <property type="match status" value="1"/>
</dbReference>
<accession>A0A5B3FS35</accession>
<feature type="domain" description="Fido" evidence="1">
    <location>
        <begin position="184"/>
        <end position="325"/>
    </location>
</feature>
<dbReference type="InterPro" id="IPR036597">
    <property type="entry name" value="Fido-like_dom_sf"/>
</dbReference>
<sequence>MDRGEIIIYQTADGETRLDVRMENDSVWLTQAQMVELFNSTKQNVSLHINNIFKEGELEREATVKEYLIVRQEGNRSVRRKITVYNLDVIISVGYRVKSQRGTQFRIWANKILKEYLIKGYAVNTQAKAEQLEELKKTVRLLSHVLAAKEVTKSEAVGLLRVITDYTYGLDTLDRYDYQQLEVAATTAEEPFHATYENAMAALQVLREKFGGSELFAHEKDESFKSTMGAIYQTFGGCDLYPSVEEKAANLLYLTVKNHSFSDGNKRIAAFLFLWFLENNRILYRADGSRLLDNNTLVALTLMIAESRTEEKDVMTKVVVNLINKNN</sequence>
<protein>
    <submittedName>
        <fullName evidence="2">Fic/DOC family protein</fullName>
    </submittedName>
</protein>
<evidence type="ECO:0000313" key="2">
    <source>
        <dbReference type="EMBL" id="KAA2364325.1"/>
    </source>
</evidence>
<dbReference type="SUPFAM" id="SSF140931">
    <property type="entry name" value="Fic-like"/>
    <property type="match status" value="1"/>
</dbReference>
<dbReference type="InterPro" id="IPR011204">
    <property type="entry name" value="Virulence_RhuM-like"/>
</dbReference>
<name>A0A5B3FS35_9BACT</name>
<dbReference type="Pfam" id="PF13310">
    <property type="entry name" value="Virulence_RhuM"/>
    <property type="match status" value="1"/>
</dbReference>
<dbReference type="PANTHER" id="PTHR35810">
    <property type="entry name" value="CYTOPLASMIC PROTEIN-RELATED"/>
    <property type="match status" value="1"/>
</dbReference>
<dbReference type="InterPro" id="IPR053737">
    <property type="entry name" value="Type_II_TA_Toxin"/>
</dbReference>